<reference evidence="3 4" key="1">
    <citation type="submission" date="2020-08" db="EMBL/GenBank/DDBJ databases">
        <title>Sequencing the genomes of 1000 actinobacteria strains.</title>
        <authorList>
            <person name="Klenk H.-P."/>
        </authorList>
    </citation>
    <scope>NUCLEOTIDE SEQUENCE [LARGE SCALE GENOMIC DNA]</scope>
    <source>
        <strain evidence="3 4">DSM 44598</strain>
    </source>
</reference>
<dbReference type="InterPro" id="IPR050789">
    <property type="entry name" value="Diverse_Enzym_Activities"/>
</dbReference>
<feature type="transmembrane region" description="Helical" evidence="1">
    <location>
        <begin position="12"/>
        <end position="33"/>
    </location>
</feature>
<dbReference type="PANTHER" id="PTHR43283:SF14">
    <property type="entry name" value="BLL8153 PROTEIN"/>
    <property type="match status" value="1"/>
</dbReference>
<evidence type="ECO:0000313" key="4">
    <source>
        <dbReference type="Proteomes" id="UP000579647"/>
    </source>
</evidence>
<dbReference type="SUPFAM" id="SSF56601">
    <property type="entry name" value="beta-lactamase/transpeptidase-like"/>
    <property type="match status" value="1"/>
</dbReference>
<keyword evidence="1" id="KW-1133">Transmembrane helix</keyword>
<organism evidence="3 4">
    <name type="scientific">Nocardiopsis metallicus</name>
    <dbReference type="NCBI Taxonomy" id="179819"/>
    <lineage>
        <taxon>Bacteria</taxon>
        <taxon>Bacillati</taxon>
        <taxon>Actinomycetota</taxon>
        <taxon>Actinomycetes</taxon>
        <taxon>Streptosporangiales</taxon>
        <taxon>Nocardiopsidaceae</taxon>
        <taxon>Nocardiopsis</taxon>
    </lineage>
</organism>
<evidence type="ECO:0000256" key="1">
    <source>
        <dbReference type="SAM" id="Phobius"/>
    </source>
</evidence>
<dbReference type="Gene3D" id="3.40.710.10">
    <property type="entry name" value="DD-peptidase/beta-lactamase superfamily"/>
    <property type="match status" value="1"/>
</dbReference>
<sequence>MESSRSRAIRSLAALAAATGLGAGLGAGAMWLWRNQAEVVTRRPINEWTFTHMDALMPTQEVPRSGAPRPLPRAARPLPVVYEYGGRRRTMGELHDATNTTGFVVVHRGVLVHETYPGRFAGPHTRFQLFSLTKSVTSVLVGMALAEGDIGSLADRVADHRPDLAGTAYAEATVEDLLRMSSGAGDEYLEDYPDPSATINDFERAVTGGGSLLAVLKGVPATVPPGTRFNYSTLDTQVLGWVLEAAVGMPIAEYAADRLWDRIGAEDDAYYFLTRERPRTALAGGSFNATVRDLAKVGLLMARDGVHDGERLLPEGWAERARGAGEPHLEVGKLGPTGLPHYGYSDLWWTLGGERRAFTGLGIHGQFLWVDPDADVVIVKTSAWPTADDHDRDAETVAALRAVVAYLEDGR</sequence>
<keyword evidence="1" id="KW-0812">Transmembrane</keyword>
<dbReference type="EMBL" id="JACHDO010000001">
    <property type="protein sequence ID" value="MBB5490974.1"/>
    <property type="molecule type" value="Genomic_DNA"/>
</dbReference>
<dbReference type="Pfam" id="PF00144">
    <property type="entry name" value="Beta-lactamase"/>
    <property type="match status" value="1"/>
</dbReference>
<dbReference type="PANTHER" id="PTHR43283">
    <property type="entry name" value="BETA-LACTAMASE-RELATED"/>
    <property type="match status" value="1"/>
</dbReference>
<dbReference type="InterPro" id="IPR012338">
    <property type="entry name" value="Beta-lactam/transpept-like"/>
</dbReference>
<dbReference type="InterPro" id="IPR001466">
    <property type="entry name" value="Beta-lactam-related"/>
</dbReference>
<evidence type="ECO:0000259" key="2">
    <source>
        <dbReference type="Pfam" id="PF00144"/>
    </source>
</evidence>
<accession>A0A840W4Q3</accession>
<protein>
    <submittedName>
        <fullName evidence="3">CubicO group peptidase (Beta-lactamase class C family)</fullName>
    </submittedName>
</protein>
<evidence type="ECO:0000313" key="3">
    <source>
        <dbReference type="EMBL" id="MBB5490974.1"/>
    </source>
</evidence>
<comment type="caution">
    <text evidence="3">The sequence shown here is derived from an EMBL/GenBank/DDBJ whole genome shotgun (WGS) entry which is preliminary data.</text>
</comment>
<keyword evidence="4" id="KW-1185">Reference proteome</keyword>
<dbReference type="AlphaFoldDB" id="A0A840W4Q3"/>
<proteinExistence type="predicted"/>
<feature type="domain" description="Beta-lactamase-related" evidence="2">
    <location>
        <begin position="101"/>
        <end position="398"/>
    </location>
</feature>
<dbReference type="Proteomes" id="UP000579647">
    <property type="component" value="Unassembled WGS sequence"/>
</dbReference>
<name>A0A840W4Q3_9ACTN</name>
<gene>
    <name evidence="3" type="ORF">HNR07_002111</name>
</gene>
<dbReference type="RefSeq" id="WP_246420234.1">
    <property type="nucleotide sequence ID" value="NZ_BAAAKM010000036.1"/>
</dbReference>
<keyword evidence="1" id="KW-0472">Membrane</keyword>